<gene>
    <name evidence="1" type="ORF">MRATA1EN3_LOCUS21086</name>
</gene>
<reference evidence="1" key="1">
    <citation type="submission" date="2023-05" db="EMBL/GenBank/DDBJ databases">
        <authorList>
            <consortium name="ELIXIR-Norway"/>
        </authorList>
    </citation>
    <scope>NUCLEOTIDE SEQUENCE</scope>
</reference>
<accession>A0ACB0FAL2</accession>
<organism evidence="1 2">
    <name type="scientific">Rangifer tarandus platyrhynchus</name>
    <name type="common">Svalbard reindeer</name>
    <dbReference type="NCBI Taxonomy" id="3082113"/>
    <lineage>
        <taxon>Eukaryota</taxon>
        <taxon>Metazoa</taxon>
        <taxon>Chordata</taxon>
        <taxon>Craniata</taxon>
        <taxon>Vertebrata</taxon>
        <taxon>Euteleostomi</taxon>
        <taxon>Mammalia</taxon>
        <taxon>Eutheria</taxon>
        <taxon>Laurasiatheria</taxon>
        <taxon>Artiodactyla</taxon>
        <taxon>Ruminantia</taxon>
        <taxon>Pecora</taxon>
        <taxon>Cervidae</taxon>
        <taxon>Odocoileinae</taxon>
        <taxon>Rangifer</taxon>
    </lineage>
</organism>
<evidence type="ECO:0000313" key="2">
    <source>
        <dbReference type="Proteomes" id="UP001162501"/>
    </source>
</evidence>
<dbReference type="EMBL" id="OX596088">
    <property type="protein sequence ID" value="CAI9709873.1"/>
    <property type="molecule type" value="Genomic_DNA"/>
</dbReference>
<evidence type="ECO:0000313" key="1">
    <source>
        <dbReference type="EMBL" id="CAI9709873.1"/>
    </source>
</evidence>
<protein>
    <submittedName>
        <fullName evidence="1">Uncharacterized protein</fullName>
    </submittedName>
</protein>
<sequence>MGREDERPLLHGQSGGRWVGAVAGCEKGENECPYPWSEPGERRSQLREKRWSGWSWGKCAEERENNDTPTPARLVFRNTSGTVSLSHLLCPAPTHISFSRPPPHSSSPQQKSKFKIKFKEENIVVLGLFTHFLRKGVCAAGGAAGPAPFHAKPAGEAGLEWRSRRALIGRWKPIYSLTAPVTWMVVY</sequence>
<name>A0ACB0FAL2_RANTA</name>
<proteinExistence type="predicted"/>
<dbReference type="Proteomes" id="UP001162501">
    <property type="component" value="Chromosome 4"/>
</dbReference>